<dbReference type="Proteomes" id="UP000247702">
    <property type="component" value="Unassembled WGS sequence"/>
</dbReference>
<dbReference type="AlphaFoldDB" id="A0A2Z6Q4M0"/>
<evidence type="ECO:0000313" key="1">
    <source>
        <dbReference type="EMBL" id="GBB84937.1"/>
    </source>
</evidence>
<protein>
    <submittedName>
        <fullName evidence="1">Uncharacterized protein</fullName>
    </submittedName>
</protein>
<accession>A0A2Z6Q4M0</accession>
<reference evidence="1 2" key="1">
    <citation type="submission" date="2017-11" db="EMBL/GenBank/DDBJ databases">
        <title>The genome of Rhizophagus clarus HR1 reveals common genetic basis of auxotrophy among arbuscular mycorrhizal fungi.</title>
        <authorList>
            <person name="Kobayashi Y."/>
        </authorList>
    </citation>
    <scope>NUCLEOTIDE SEQUENCE [LARGE SCALE GENOMIC DNA]</scope>
    <source>
        <strain evidence="1 2">HR1</strain>
    </source>
</reference>
<keyword evidence="2" id="KW-1185">Reference proteome</keyword>
<gene>
    <name evidence="1" type="ORF">RclHR1_11510001</name>
</gene>
<comment type="caution">
    <text evidence="1">The sequence shown here is derived from an EMBL/GenBank/DDBJ whole genome shotgun (WGS) entry which is preliminary data.</text>
</comment>
<name>A0A2Z6Q4M0_9GLOM</name>
<evidence type="ECO:0000313" key="2">
    <source>
        <dbReference type="Proteomes" id="UP000247702"/>
    </source>
</evidence>
<organism evidence="1 2">
    <name type="scientific">Rhizophagus clarus</name>
    <dbReference type="NCBI Taxonomy" id="94130"/>
    <lineage>
        <taxon>Eukaryota</taxon>
        <taxon>Fungi</taxon>
        <taxon>Fungi incertae sedis</taxon>
        <taxon>Mucoromycota</taxon>
        <taxon>Glomeromycotina</taxon>
        <taxon>Glomeromycetes</taxon>
        <taxon>Glomerales</taxon>
        <taxon>Glomeraceae</taxon>
        <taxon>Rhizophagus</taxon>
    </lineage>
</organism>
<proteinExistence type="predicted"/>
<dbReference type="EMBL" id="BEXD01000171">
    <property type="protein sequence ID" value="GBB84937.1"/>
    <property type="molecule type" value="Genomic_DNA"/>
</dbReference>
<sequence length="127" mass="14314">MEYNHFRFTFNYLNENKPPSYNIVPMFSTRDISFEISSNLAIQDCFNEVGNTNIYNSMGNDSEISNVSDVFDFNNNLNAIQTTDIILAFLQDLMENTLVENDIVDNGGDSDNDVVVSDDDGNNTGFI</sequence>